<feature type="coiled-coil region" evidence="1">
    <location>
        <begin position="117"/>
        <end position="144"/>
    </location>
</feature>
<keyword evidence="1" id="KW-0175">Coiled coil</keyword>
<organism evidence="2 3">
    <name type="scientific">Citrus x changshan-huyou</name>
    <dbReference type="NCBI Taxonomy" id="2935761"/>
    <lineage>
        <taxon>Eukaryota</taxon>
        <taxon>Viridiplantae</taxon>
        <taxon>Streptophyta</taxon>
        <taxon>Embryophyta</taxon>
        <taxon>Tracheophyta</taxon>
        <taxon>Spermatophyta</taxon>
        <taxon>Magnoliopsida</taxon>
        <taxon>eudicotyledons</taxon>
        <taxon>Gunneridae</taxon>
        <taxon>Pentapetalae</taxon>
        <taxon>rosids</taxon>
        <taxon>malvids</taxon>
        <taxon>Sapindales</taxon>
        <taxon>Rutaceae</taxon>
        <taxon>Aurantioideae</taxon>
        <taxon>Citrus</taxon>
    </lineage>
</organism>
<evidence type="ECO:0000313" key="2">
    <source>
        <dbReference type="EMBL" id="KAK9228598.1"/>
    </source>
</evidence>
<gene>
    <name evidence="2" type="ORF">WN944_021550</name>
</gene>
<dbReference type="PANTHER" id="PTHR33868">
    <property type="entry name" value="EXPRESSED PROTEIN"/>
    <property type="match status" value="1"/>
</dbReference>
<evidence type="ECO:0000313" key="3">
    <source>
        <dbReference type="Proteomes" id="UP001428341"/>
    </source>
</evidence>
<sequence>MIGGWMKAPTSPMAAGAKWGPSSAGVIENDTVMGRLLFQKSGAIDFMQNCDLPPPLKVFSGPGGTVISSMNRVCGIKQDRQHVDGDDHFNINNSYEFDVYCRSGGHEREKLELLKALRLSQTRAREAEKRAASLAEEIDFISKAMFQDSLRLLAYRHWTRLLEFQVSKLHSQSQQNHGGDDDRGGDDGIEASSWFMALAFCLGIMGVNSNSTQFISINRYYPNLPASWGVVTGVSYAGMKKHDIHIAFLA</sequence>
<evidence type="ECO:0000256" key="1">
    <source>
        <dbReference type="SAM" id="Coils"/>
    </source>
</evidence>
<dbReference type="Proteomes" id="UP001428341">
    <property type="component" value="Unassembled WGS sequence"/>
</dbReference>
<name>A0AAP0R0I7_9ROSI</name>
<comment type="caution">
    <text evidence="2">The sequence shown here is derived from an EMBL/GenBank/DDBJ whole genome shotgun (WGS) entry which is preliminary data.</text>
</comment>
<dbReference type="PANTHER" id="PTHR33868:SF10">
    <property type="entry name" value="OS08G0483100 PROTEIN"/>
    <property type="match status" value="1"/>
</dbReference>
<dbReference type="AlphaFoldDB" id="A0AAP0R0I7"/>
<protein>
    <submittedName>
        <fullName evidence="2">Uncharacterized protein</fullName>
    </submittedName>
</protein>
<keyword evidence="3" id="KW-1185">Reference proteome</keyword>
<accession>A0AAP0R0I7</accession>
<proteinExistence type="predicted"/>
<dbReference type="EMBL" id="JBCGBO010000001">
    <property type="protein sequence ID" value="KAK9228598.1"/>
    <property type="molecule type" value="Genomic_DNA"/>
</dbReference>
<reference evidence="2 3" key="1">
    <citation type="submission" date="2024-05" db="EMBL/GenBank/DDBJ databases">
        <title>Haplotype-resolved chromosome-level genome assembly of Huyou (Citrus changshanensis).</title>
        <authorList>
            <person name="Miao C."/>
            <person name="Chen W."/>
            <person name="Wu Y."/>
            <person name="Wang L."/>
            <person name="Zhao S."/>
            <person name="Grierson D."/>
            <person name="Xu C."/>
            <person name="Chen K."/>
        </authorList>
    </citation>
    <scope>NUCLEOTIDE SEQUENCE [LARGE SCALE GENOMIC DNA]</scope>
    <source>
        <strain evidence="2">01-14</strain>
        <tissue evidence="2">Leaf</tissue>
    </source>
</reference>